<feature type="domain" description="RES" evidence="1">
    <location>
        <begin position="70"/>
        <end position="207"/>
    </location>
</feature>
<keyword evidence="3" id="KW-1185">Reference proteome</keyword>
<protein>
    <submittedName>
        <fullName evidence="2">RES domain-containing protein</fullName>
    </submittedName>
</protein>
<evidence type="ECO:0000313" key="3">
    <source>
        <dbReference type="Proteomes" id="UP000199256"/>
    </source>
</evidence>
<evidence type="ECO:0000313" key="2">
    <source>
        <dbReference type="EMBL" id="SEK28793.1"/>
    </source>
</evidence>
<proteinExistence type="predicted"/>
<gene>
    <name evidence="2" type="ORF">SAMN05444515_101323</name>
</gene>
<dbReference type="Proteomes" id="UP000199256">
    <property type="component" value="Unassembled WGS sequence"/>
</dbReference>
<accession>A0A1H7FRS4</accession>
<dbReference type="OrthoDB" id="9799238at2"/>
<dbReference type="EMBL" id="FOAA01000001">
    <property type="protein sequence ID" value="SEK28793.1"/>
    <property type="molecule type" value="Genomic_DNA"/>
</dbReference>
<organism evidence="2 3">
    <name type="scientific">Ectothiorhodospira marina</name>
    <dbReference type="NCBI Taxonomy" id="1396821"/>
    <lineage>
        <taxon>Bacteria</taxon>
        <taxon>Pseudomonadati</taxon>
        <taxon>Pseudomonadota</taxon>
        <taxon>Gammaproteobacteria</taxon>
        <taxon>Chromatiales</taxon>
        <taxon>Ectothiorhodospiraceae</taxon>
        <taxon>Ectothiorhodospira</taxon>
    </lineage>
</organism>
<sequence>MNLWEVCEGSRQVGPIRGTLYRLVESQEQVATLGYVDTLEEQALLESMLEAAKPPGLDHAQAYHYLLRPPFRYPPLPWGSRFGRVHERGIFYGGSGPSVTLAEAAYYRLIFWHSMEGAPVKERICTEHTLFSVGYRTRQGIRLQAPPFDDHLDTLTHPHDYSHTQPLGTAMRDAGVEAFEYRSARDPDQDTCIGLFTPWAFARKQPDAMTPWLCELTAHEVLFKSLGEGPVTRFGIDTFTADGQLPMPAP</sequence>
<name>A0A1H7FRS4_9GAMM</name>
<dbReference type="InterPro" id="IPR014914">
    <property type="entry name" value="RES_dom"/>
</dbReference>
<reference evidence="3" key="1">
    <citation type="submission" date="2016-10" db="EMBL/GenBank/DDBJ databases">
        <authorList>
            <person name="Varghese N."/>
            <person name="Submissions S."/>
        </authorList>
    </citation>
    <scope>NUCLEOTIDE SEQUENCE [LARGE SCALE GENOMIC DNA]</scope>
    <source>
        <strain evidence="3">DSM 241</strain>
    </source>
</reference>
<dbReference type="RefSeq" id="WP_090249982.1">
    <property type="nucleotide sequence ID" value="NZ_FOAA01000001.1"/>
</dbReference>
<dbReference type="Pfam" id="PF08808">
    <property type="entry name" value="RES"/>
    <property type="match status" value="1"/>
</dbReference>
<dbReference type="STRING" id="1396821.SAMN05444515_101323"/>
<dbReference type="SMART" id="SM00953">
    <property type="entry name" value="RES"/>
    <property type="match status" value="1"/>
</dbReference>
<evidence type="ECO:0000259" key="1">
    <source>
        <dbReference type="SMART" id="SM00953"/>
    </source>
</evidence>
<dbReference type="AlphaFoldDB" id="A0A1H7FRS4"/>